<dbReference type="Proteomes" id="UP000661077">
    <property type="component" value="Unassembled WGS sequence"/>
</dbReference>
<name>A0ABS1X478_9GAMM</name>
<dbReference type="PANTHER" id="PTHR46401">
    <property type="entry name" value="GLYCOSYLTRANSFERASE WBBK-RELATED"/>
    <property type="match status" value="1"/>
</dbReference>
<feature type="domain" description="Glycosyltransferase subfamily 4-like N-terminal" evidence="2">
    <location>
        <begin position="6"/>
        <end position="171"/>
    </location>
</feature>
<protein>
    <submittedName>
        <fullName evidence="3">Glycosyltransferase family 4 protein</fullName>
    </submittedName>
</protein>
<keyword evidence="4" id="KW-1185">Reference proteome</keyword>
<dbReference type="PANTHER" id="PTHR46401:SF8">
    <property type="entry name" value="BLL6006 PROTEIN"/>
    <property type="match status" value="1"/>
</dbReference>
<gene>
    <name evidence="3" type="ORF">JM946_25195</name>
</gene>
<evidence type="ECO:0000259" key="2">
    <source>
        <dbReference type="Pfam" id="PF13439"/>
    </source>
</evidence>
<sequence>MTADSVGGVWTYALDLCAALHEFHVCFVLVTMGPRPSNEQRAAARTLPNVELVESDFRLEWMEDPWSDVTAAGDFLLELASAKAVDLVHLNGYTHAALAWRHPVVCVAHSCVATWWQAAHGVPAPAQWDVYRSHVARGLNSADAVVAPTFAFVKQLRECYEFDRPVRVIHNARVQAAESSAAMKKIQGDAIVLACGRPWDASKNMRVLDDASAGASWPAYVVGAVVGPDGQSFAPTSLVCLGALSSKEVESWLRKAAIFVHPALYEPFGLAVLEAALAGCALVLADIPTLRELWNGAAEFFDPHDSRQLRAVIDELIAQPTRCASLGAAARERATRYRIEATGAAYMDLYGALLRSNASAPASDDKRAVA</sequence>
<reference evidence="3 4" key="1">
    <citation type="journal article" date="2021" name="Int. J. Syst. Evol. Microbiol.">
        <title>Steroidobacter gossypii sp. nov., isolated from soil of cotton cropping field.</title>
        <authorList>
            <person name="Huang R."/>
            <person name="Yang S."/>
            <person name="Zhen C."/>
            <person name="Liu W."/>
        </authorList>
    </citation>
    <scope>NUCLEOTIDE SEQUENCE [LARGE SCALE GENOMIC DNA]</scope>
    <source>
        <strain evidence="3 4">S1-65</strain>
    </source>
</reference>
<evidence type="ECO:0000313" key="4">
    <source>
        <dbReference type="Proteomes" id="UP000661077"/>
    </source>
</evidence>
<dbReference type="InterPro" id="IPR001296">
    <property type="entry name" value="Glyco_trans_1"/>
</dbReference>
<feature type="domain" description="Glycosyl transferase family 1" evidence="1">
    <location>
        <begin position="240"/>
        <end position="333"/>
    </location>
</feature>
<dbReference type="Gene3D" id="3.40.50.2000">
    <property type="entry name" value="Glycogen Phosphorylase B"/>
    <property type="match status" value="2"/>
</dbReference>
<dbReference type="SUPFAM" id="SSF53756">
    <property type="entry name" value="UDP-Glycosyltransferase/glycogen phosphorylase"/>
    <property type="match status" value="1"/>
</dbReference>
<dbReference type="EMBL" id="JAEVLS010000006">
    <property type="protein sequence ID" value="MBM0108041.1"/>
    <property type="molecule type" value="Genomic_DNA"/>
</dbReference>
<evidence type="ECO:0000259" key="1">
    <source>
        <dbReference type="Pfam" id="PF00534"/>
    </source>
</evidence>
<dbReference type="InterPro" id="IPR028098">
    <property type="entry name" value="Glyco_trans_4-like_N"/>
</dbReference>
<comment type="caution">
    <text evidence="3">The sequence shown here is derived from an EMBL/GenBank/DDBJ whole genome shotgun (WGS) entry which is preliminary data.</text>
</comment>
<dbReference type="RefSeq" id="WP_218043108.1">
    <property type="nucleotide sequence ID" value="NZ_JAEVLS010000006.1"/>
</dbReference>
<proteinExistence type="predicted"/>
<organism evidence="3 4">
    <name type="scientific">Steroidobacter gossypii</name>
    <dbReference type="NCBI Taxonomy" id="2805490"/>
    <lineage>
        <taxon>Bacteria</taxon>
        <taxon>Pseudomonadati</taxon>
        <taxon>Pseudomonadota</taxon>
        <taxon>Gammaproteobacteria</taxon>
        <taxon>Steroidobacterales</taxon>
        <taxon>Steroidobacteraceae</taxon>
        <taxon>Steroidobacter</taxon>
    </lineage>
</organism>
<evidence type="ECO:0000313" key="3">
    <source>
        <dbReference type="EMBL" id="MBM0108041.1"/>
    </source>
</evidence>
<dbReference type="Pfam" id="PF13439">
    <property type="entry name" value="Glyco_transf_4"/>
    <property type="match status" value="1"/>
</dbReference>
<accession>A0ABS1X478</accession>
<dbReference type="Pfam" id="PF00534">
    <property type="entry name" value="Glycos_transf_1"/>
    <property type="match status" value="1"/>
</dbReference>
<dbReference type="CDD" id="cd03801">
    <property type="entry name" value="GT4_PimA-like"/>
    <property type="match status" value="1"/>
</dbReference>